<feature type="region of interest" description="Disordered" evidence="1">
    <location>
        <begin position="30"/>
        <end position="56"/>
    </location>
</feature>
<reference evidence="3 4" key="1">
    <citation type="submission" date="2020-01" db="EMBL/GenBank/DDBJ databases">
        <authorList>
            <person name="Gupta K D."/>
        </authorList>
    </citation>
    <scope>NUCLEOTIDE SEQUENCE [LARGE SCALE GENOMIC DNA]</scope>
</reference>
<comment type="caution">
    <text evidence="3">The sequence shown here is derived from an EMBL/GenBank/DDBJ whole genome shotgun (WGS) entry which is preliminary data.</text>
</comment>
<feature type="compositionally biased region" description="Polar residues" evidence="1">
    <location>
        <begin position="30"/>
        <end position="39"/>
    </location>
</feature>
<feature type="domain" description="Fungal-type protein kinase" evidence="2">
    <location>
        <begin position="49"/>
        <end position="174"/>
    </location>
</feature>
<dbReference type="EMBL" id="CACVBS010000074">
    <property type="protein sequence ID" value="CAA7269094.1"/>
    <property type="molecule type" value="Genomic_DNA"/>
</dbReference>
<gene>
    <name evidence="3" type="ORF">AAE3_LOCUS11328</name>
</gene>
<dbReference type="AlphaFoldDB" id="A0A8S0VZS1"/>
<proteinExistence type="predicted"/>
<sequence length="308" mass="36034">MFSTYQSVCFKICWTVKFVRIRICTTTSFKHQSPGNAQRRTPLLPPPIPRKHHRSHGEIVGTGLNDFKKPKELLQAATDAFDAHRQCLDKCGVLHQDVGPKNITLDSRDGGVPNDWDMTENEGRISRCPPEMHRRDFFFRVGTWYFMAADLLDDPFKSHTLQDDIESFFWVVFYYSLHFLPNTLPELRIKTIISHAFQPSGYNHEFHLFYEELEYYHNKPFSQWVDDALEYLDEYYQWKYGISDSAKQRRPNHSSFQLLFESALAKPNWPVIRTGVLPATPSPKRARNVAKRDDLPETSTKRKKMSTI</sequence>
<dbReference type="SUPFAM" id="SSF56112">
    <property type="entry name" value="Protein kinase-like (PK-like)"/>
    <property type="match status" value="1"/>
</dbReference>
<name>A0A8S0VZS1_CYCAE</name>
<protein>
    <recommendedName>
        <fullName evidence="2">Fungal-type protein kinase domain-containing protein</fullName>
    </recommendedName>
</protein>
<keyword evidence="4" id="KW-1185">Reference proteome</keyword>
<accession>A0A8S0VZS1</accession>
<feature type="region of interest" description="Disordered" evidence="1">
    <location>
        <begin position="276"/>
        <end position="308"/>
    </location>
</feature>
<dbReference type="PANTHER" id="PTHR38248">
    <property type="entry name" value="FUNK1 6"/>
    <property type="match status" value="1"/>
</dbReference>
<evidence type="ECO:0000313" key="3">
    <source>
        <dbReference type="EMBL" id="CAA7269094.1"/>
    </source>
</evidence>
<dbReference type="InterPro" id="IPR040976">
    <property type="entry name" value="Pkinase_fungal"/>
</dbReference>
<dbReference type="Proteomes" id="UP000467700">
    <property type="component" value="Unassembled WGS sequence"/>
</dbReference>
<dbReference type="Pfam" id="PF17667">
    <property type="entry name" value="Pkinase_fungal"/>
    <property type="match status" value="1"/>
</dbReference>
<dbReference type="OrthoDB" id="2747778at2759"/>
<dbReference type="Gene3D" id="1.10.510.10">
    <property type="entry name" value="Transferase(Phosphotransferase) domain 1"/>
    <property type="match status" value="1"/>
</dbReference>
<dbReference type="PANTHER" id="PTHR38248:SF2">
    <property type="entry name" value="FUNK1 11"/>
    <property type="match status" value="1"/>
</dbReference>
<evidence type="ECO:0000313" key="4">
    <source>
        <dbReference type="Proteomes" id="UP000467700"/>
    </source>
</evidence>
<organism evidence="3 4">
    <name type="scientific">Cyclocybe aegerita</name>
    <name type="common">Black poplar mushroom</name>
    <name type="synonym">Agrocybe aegerita</name>
    <dbReference type="NCBI Taxonomy" id="1973307"/>
    <lineage>
        <taxon>Eukaryota</taxon>
        <taxon>Fungi</taxon>
        <taxon>Dikarya</taxon>
        <taxon>Basidiomycota</taxon>
        <taxon>Agaricomycotina</taxon>
        <taxon>Agaricomycetes</taxon>
        <taxon>Agaricomycetidae</taxon>
        <taxon>Agaricales</taxon>
        <taxon>Agaricineae</taxon>
        <taxon>Bolbitiaceae</taxon>
        <taxon>Cyclocybe</taxon>
    </lineage>
</organism>
<evidence type="ECO:0000259" key="2">
    <source>
        <dbReference type="Pfam" id="PF17667"/>
    </source>
</evidence>
<dbReference type="InterPro" id="IPR011009">
    <property type="entry name" value="Kinase-like_dom_sf"/>
</dbReference>
<evidence type="ECO:0000256" key="1">
    <source>
        <dbReference type="SAM" id="MobiDB-lite"/>
    </source>
</evidence>
<feature type="region of interest" description="Disordered" evidence="1">
    <location>
        <begin position="104"/>
        <end position="123"/>
    </location>
</feature>